<dbReference type="PROSITE" id="PS50011">
    <property type="entry name" value="PROTEIN_KINASE_DOM"/>
    <property type="match status" value="1"/>
</dbReference>
<protein>
    <submittedName>
        <fullName evidence="1">Kinase-like domain-containing protein</fullName>
    </submittedName>
</protein>
<dbReference type="GO" id="GO:0004672">
    <property type="term" value="F:protein kinase activity"/>
    <property type="evidence" value="ECO:0007669"/>
    <property type="project" value="InterPro"/>
</dbReference>
<gene>
    <name evidence="1" type="ORF">GLOIN_2v1878947</name>
</gene>
<dbReference type="GO" id="GO:0005524">
    <property type="term" value="F:ATP binding"/>
    <property type="evidence" value="ECO:0007669"/>
    <property type="project" value="InterPro"/>
</dbReference>
<accession>A0A2H5T398</accession>
<dbReference type="InterPro" id="IPR011990">
    <property type="entry name" value="TPR-like_helical_dom_sf"/>
</dbReference>
<dbReference type="Pfam" id="PF07714">
    <property type="entry name" value="PK_Tyr_Ser-Thr"/>
    <property type="match status" value="1"/>
</dbReference>
<dbReference type="Gene3D" id="1.10.510.10">
    <property type="entry name" value="Transferase(Phosphotransferase) domain 1"/>
    <property type="match status" value="1"/>
</dbReference>
<dbReference type="VEuPathDB" id="FungiDB:RhiirFUN_025653"/>
<comment type="caution">
    <text evidence="1">The sequence shown here is derived from an EMBL/GenBank/DDBJ whole genome shotgun (WGS) entry which is preliminary data.</text>
</comment>
<reference evidence="1 2" key="2">
    <citation type="journal article" date="2018" name="New Phytol.">
        <title>High intraspecific genome diversity in the model arbuscular mycorrhizal symbiont Rhizophagus irregularis.</title>
        <authorList>
            <person name="Chen E.C.H."/>
            <person name="Morin E."/>
            <person name="Beaudet D."/>
            <person name="Noel J."/>
            <person name="Yildirir G."/>
            <person name="Ndikumana S."/>
            <person name="Charron P."/>
            <person name="St-Onge C."/>
            <person name="Giorgi J."/>
            <person name="Kruger M."/>
            <person name="Marton T."/>
            <person name="Ropars J."/>
            <person name="Grigoriev I.V."/>
            <person name="Hainaut M."/>
            <person name="Henrissat B."/>
            <person name="Roux C."/>
            <person name="Martin F."/>
            <person name="Corradi N."/>
        </authorList>
    </citation>
    <scope>NUCLEOTIDE SEQUENCE [LARGE SCALE GENOMIC DNA]</scope>
    <source>
        <strain evidence="1 2">DAOM 197198</strain>
    </source>
</reference>
<dbReference type="SUPFAM" id="SSF81901">
    <property type="entry name" value="HCP-like"/>
    <property type="match status" value="1"/>
</dbReference>
<evidence type="ECO:0000313" key="1">
    <source>
        <dbReference type="EMBL" id="POG67588.1"/>
    </source>
</evidence>
<dbReference type="InterPro" id="IPR011009">
    <property type="entry name" value="Kinase-like_dom_sf"/>
</dbReference>
<dbReference type="PANTHER" id="PTHR43628">
    <property type="entry name" value="ACTIVATOR OF C KINASE PROTEIN 1-RELATED"/>
    <property type="match status" value="1"/>
</dbReference>
<dbReference type="InterPro" id="IPR006597">
    <property type="entry name" value="Sel1-like"/>
</dbReference>
<name>A0A2H5T398_RHIID</name>
<evidence type="ECO:0000313" key="2">
    <source>
        <dbReference type="Proteomes" id="UP000018888"/>
    </source>
</evidence>
<dbReference type="InterPro" id="IPR000719">
    <property type="entry name" value="Prot_kinase_dom"/>
</dbReference>
<dbReference type="SMR" id="A0A2H5T398"/>
<dbReference type="AlphaFoldDB" id="A0A2H5T398"/>
<dbReference type="InterPro" id="IPR052945">
    <property type="entry name" value="Mitotic_Regulator"/>
</dbReference>
<dbReference type="SMART" id="SM00671">
    <property type="entry name" value="SEL1"/>
    <property type="match status" value="6"/>
</dbReference>
<dbReference type="EMBL" id="AUPC02000168">
    <property type="protein sequence ID" value="POG67588.1"/>
    <property type="molecule type" value="Genomic_DNA"/>
</dbReference>
<dbReference type="InterPro" id="IPR001245">
    <property type="entry name" value="Ser-Thr/Tyr_kinase_cat_dom"/>
</dbReference>
<organism evidence="1 2">
    <name type="scientific">Rhizophagus irregularis (strain DAOM 181602 / DAOM 197198 / MUCL 43194)</name>
    <name type="common">Arbuscular mycorrhizal fungus</name>
    <name type="synonym">Glomus intraradices</name>
    <dbReference type="NCBI Taxonomy" id="747089"/>
    <lineage>
        <taxon>Eukaryota</taxon>
        <taxon>Fungi</taxon>
        <taxon>Fungi incertae sedis</taxon>
        <taxon>Mucoromycota</taxon>
        <taxon>Glomeromycotina</taxon>
        <taxon>Glomeromycetes</taxon>
        <taxon>Glomerales</taxon>
        <taxon>Glomeraceae</taxon>
        <taxon>Rhizophagus</taxon>
    </lineage>
</organism>
<dbReference type="Proteomes" id="UP000018888">
    <property type="component" value="Unassembled WGS sequence"/>
</dbReference>
<proteinExistence type="predicted"/>
<dbReference type="Gene3D" id="1.25.40.10">
    <property type="entry name" value="Tetratricopeptide repeat domain"/>
    <property type="match status" value="2"/>
</dbReference>
<dbReference type="SUPFAM" id="SSF56112">
    <property type="entry name" value="Protein kinase-like (PK-like)"/>
    <property type="match status" value="1"/>
</dbReference>
<dbReference type="PANTHER" id="PTHR43628:SF1">
    <property type="entry name" value="CHITIN SYNTHASE REGULATORY FACTOR 2-RELATED"/>
    <property type="match status" value="1"/>
</dbReference>
<sequence>MSDNIEDSNEWIDWIEKSISKKYIKYYEYDHFYNIKEIGSDSIGKFYRANWKNSNKYFVLRSFFNFNDTITKELVHELKLHRVVGFHENILHVYGVTTYDEDRNDQYLFVLEYADGGTLQNYLKENFLDLTWSDKLNLALQLSYAVSCLHDEEIIHLDLHSKNIMVHQNIVKLADLGLTKRIEEGFKLQSKLFGIIPYVDPKRFSRQKNNNKTRYPLNKKSDVYSIGMLLWEISSGQPPFYTDDELYDIDLAVEISQGLREKVVPNTPSDYSNLYTECWNSEPVFRPTMKKVVERLKLMISTNQPASHPCYGTRVETNGQQSNDSFLQPPSEQQSSTINLFDKKFDIIVDEIINLISENLNKGKAGKLIIKRVLDYLDNHDTNEVYEWLLLNQNNIKSIFLLGYFYYYGIIITSVNYEKAFNLFIISSEKNHLLSQHYVGICYEFGNGTMKNESMAFEYYKKIANQDCIVAEFKVGYFYDKGIGTERDEKQAVYWYKKAASNGHFVAMHNLGLCYKNEKGVERNYNKAIRLFKKSAEGKDTDGMTMLGYCYSNGIGTDINKQKAFKLYQKAANLGNIIAQYNLAIIYEDVKDIDQAIYWFEKSANQGNQKAQNKLESLLNTKNVRSNNKVSTKNVRSKEKVSTWLEIEYSD</sequence>
<dbReference type="Pfam" id="PF08238">
    <property type="entry name" value="Sel1"/>
    <property type="match status" value="6"/>
</dbReference>
<keyword evidence="2" id="KW-1185">Reference proteome</keyword>
<reference evidence="1 2" key="1">
    <citation type="journal article" date="2013" name="Proc. Natl. Acad. Sci. U.S.A.">
        <title>Genome of an arbuscular mycorrhizal fungus provides insight into the oldest plant symbiosis.</title>
        <authorList>
            <person name="Tisserant E."/>
            <person name="Malbreil M."/>
            <person name="Kuo A."/>
            <person name="Kohler A."/>
            <person name="Symeonidi A."/>
            <person name="Balestrini R."/>
            <person name="Charron P."/>
            <person name="Duensing N."/>
            <person name="Frei Dit Frey N."/>
            <person name="Gianinazzi-Pearson V."/>
            <person name="Gilbert L.B."/>
            <person name="Handa Y."/>
            <person name="Herr J.R."/>
            <person name="Hijri M."/>
            <person name="Koul R."/>
            <person name="Kawaguchi M."/>
            <person name="Krajinski F."/>
            <person name="Lammers P.J."/>
            <person name="Masclaux F.G."/>
            <person name="Murat C."/>
            <person name="Morin E."/>
            <person name="Ndikumana S."/>
            <person name="Pagni M."/>
            <person name="Petitpierre D."/>
            <person name="Requena N."/>
            <person name="Rosikiewicz P."/>
            <person name="Riley R."/>
            <person name="Saito K."/>
            <person name="San Clemente H."/>
            <person name="Shapiro H."/>
            <person name="van Tuinen D."/>
            <person name="Becard G."/>
            <person name="Bonfante P."/>
            <person name="Paszkowski U."/>
            <person name="Shachar-Hill Y.Y."/>
            <person name="Tuskan G.A."/>
            <person name="Young P.W."/>
            <person name="Sanders I.R."/>
            <person name="Henrissat B."/>
            <person name="Rensing S.A."/>
            <person name="Grigoriev I.V."/>
            <person name="Corradi N."/>
            <person name="Roux C."/>
            <person name="Martin F."/>
        </authorList>
    </citation>
    <scope>NUCLEOTIDE SEQUENCE [LARGE SCALE GENOMIC DNA]</scope>
    <source>
        <strain evidence="1 2">DAOM 197198</strain>
    </source>
</reference>
<dbReference type="PRINTS" id="PR00109">
    <property type="entry name" value="TYRKINASE"/>
</dbReference>